<sequence length="669" mass="67660">MVTEMHAEQIPFAYTLPSGQGVRIAEYAPFDGFIKQVIIHWPEGCNGLVDVAIEHAGKQFLPNPDYGQRYLSLDAVTPTFVLHEPLRARHPITVEIGNADSANQHTVTVIIVVESLEGIEHVGAGQETVTSTFAYPTRGIGKPDYFTSVRIDGYDYTSGEWRSIAITASGEMAIHATISDIVRARISGDTVVVASGARVLVSGQMVQVASGVHILLSGQMVAMGSGSHVLVSGQMVQVASGLFVASGARVLVSGQMVQVASGPFVAVSGQGVMLPATQVVKVSGETVVAASGARVLISGQMVQVASGLVQIASGLGVVGRITSGMISLPATQVVKVSGETVTPASGARVLVSGQMVQVASGPFIAVSGQGVMLPATQVVKVSGETVFVASGARVLVSGQMVQVASGPFVAVSGQGVMLPATQVVKVSGETVVAASGARVLISGQMVQVASGLVQIASGLGVVGRITSGMISLPATQVVKVSGETVTPASGARVLVSGQMVQVASGPFIAVSGQGVMLPATQVVKVSGETVFVASGARVLVSGQMVQVASGPFVAVSGQGVMLPATQVVKVSGETVSIEVPGAVITGALLAVPSGSGGTIVTSGAVKSAIIKSLSGDVFVGGSVATQMPYSGFGFLLAYGEAVSLDIDNFGRARVVANISGDFVTFIGVN</sequence>
<gene>
    <name evidence="1" type="ORF">LCGC14_0263470</name>
</gene>
<name>A0A0F9UI73_9ZZZZ</name>
<dbReference type="AlphaFoldDB" id="A0A0F9UI73"/>
<protein>
    <submittedName>
        <fullName evidence="1">Uncharacterized protein</fullName>
    </submittedName>
</protein>
<evidence type="ECO:0000313" key="1">
    <source>
        <dbReference type="EMBL" id="KKN87077.1"/>
    </source>
</evidence>
<proteinExistence type="predicted"/>
<accession>A0A0F9UI73</accession>
<comment type="caution">
    <text evidence="1">The sequence shown here is derived from an EMBL/GenBank/DDBJ whole genome shotgun (WGS) entry which is preliminary data.</text>
</comment>
<reference evidence="1" key="1">
    <citation type="journal article" date="2015" name="Nature">
        <title>Complex archaea that bridge the gap between prokaryotes and eukaryotes.</title>
        <authorList>
            <person name="Spang A."/>
            <person name="Saw J.H."/>
            <person name="Jorgensen S.L."/>
            <person name="Zaremba-Niedzwiedzka K."/>
            <person name="Martijn J."/>
            <person name="Lind A.E."/>
            <person name="van Eijk R."/>
            <person name="Schleper C."/>
            <person name="Guy L."/>
            <person name="Ettema T.J."/>
        </authorList>
    </citation>
    <scope>NUCLEOTIDE SEQUENCE</scope>
</reference>
<dbReference type="EMBL" id="LAZR01000142">
    <property type="protein sequence ID" value="KKN87077.1"/>
    <property type="molecule type" value="Genomic_DNA"/>
</dbReference>
<organism evidence="1">
    <name type="scientific">marine sediment metagenome</name>
    <dbReference type="NCBI Taxonomy" id="412755"/>
    <lineage>
        <taxon>unclassified sequences</taxon>
        <taxon>metagenomes</taxon>
        <taxon>ecological metagenomes</taxon>
    </lineage>
</organism>